<reference evidence="2" key="1">
    <citation type="submission" date="2016-10" db="EMBL/GenBank/DDBJ databases">
        <authorList>
            <person name="Varghese N."/>
            <person name="Submissions S."/>
        </authorList>
    </citation>
    <scope>NUCLEOTIDE SEQUENCE [LARGE SCALE GENOMIC DNA]</scope>
    <source>
        <strain evidence="2">DSM 44796</strain>
    </source>
</reference>
<dbReference type="EMBL" id="FNET01000036">
    <property type="protein sequence ID" value="SDN14207.1"/>
    <property type="molecule type" value="Genomic_DNA"/>
</dbReference>
<evidence type="ECO:0000313" key="1">
    <source>
        <dbReference type="EMBL" id="SDN14207.1"/>
    </source>
</evidence>
<accession>A0A1G9YZ51</accession>
<name>A0A1G9YZ51_9PSEU</name>
<proteinExistence type="predicted"/>
<dbReference type="AlphaFoldDB" id="A0A1G9YZ51"/>
<sequence length="129" mass="13823">MDSTTWRMWDGPRPDDVRLGPMPAGATTLLYWEPAEVTFGDHPVGCWVAEPLVNGARSDRDDLAAVVVLEDEPTADLDVVLAAYSHQVRPAVAVGLVEGLTLTVTGRDLPAGQRTYLCPAVAVRDLVVG</sequence>
<gene>
    <name evidence="1" type="ORF">SAMN04488074_13633</name>
</gene>
<dbReference type="RefSeq" id="WP_090015113.1">
    <property type="nucleotide sequence ID" value="NZ_FNET01000036.1"/>
</dbReference>
<evidence type="ECO:0000313" key="2">
    <source>
        <dbReference type="Proteomes" id="UP000199682"/>
    </source>
</evidence>
<protein>
    <submittedName>
        <fullName evidence="1">Uncharacterized protein</fullName>
    </submittedName>
</protein>
<organism evidence="1 2">
    <name type="scientific">Lentzea albidocapillata subsp. violacea</name>
    <dbReference type="NCBI Taxonomy" id="128104"/>
    <lineage>
        <taxon>Bacteria</taxon>
        <taxon>Bacillati</taxon>
        <taxon>Actinomycetota</taxon>
        <taxon>Actinomycetes</taxon>
        <taxon>Pseudonocardiales</taxon>
        <taxon>Pseudonocardiaceae</taxon>
        <taxon>Lentzea</taxon>
    </lineage>
</organism>
<dbReference type="Proteomes" id="UP000199682">
    <property type="component" value="Unassembled WGS sequence"/>
</dbReference>